<protein>
    <submittedName>
        <fullName evidence="1">Uncharacterized protein</fullName>
    </submittedName>
</protein>
<dbReference type="Proteomes" id="UP001428341">
    <property type="component" value="Unassembled WGS sequence"/>
</dbReference>
<keyword evidence="2" id="KW-1185">Reference proteome</keyword>
<dbReference type="AlphaFoldDB" id="A0AAP0M597"/>
<gene>
    <name evidence="1" type="ORF">WN944_014095</name>
</gene>
<comment type="caution">
    <text evidence="1">The sequence shown here is derived from an EMBL/GenBank/DDBJ whole genome shotgun (WGS) entry which is preliminary data.</text>
</comment>
<accession>A0AAP0M597</accession>
<organism evidence="1 2">
    <name type="scientific">Citrus x changshan-huyou</name>
    <dbReference type="NCBI Taxonomy" id="2935761"/>
    <lineage>
        <taxon>Eukaryota</taxon>
        <taxon>Viridiplantae</taxon>
        <taxon>Streptophyta</taxon>
        <taxon>Embryophyta</taxon>
        <taxon>Tracheophyta</taxon>
        <taxon>Spermatophyta</taxon>
        <taxon>Magnoliopsida</taxon>
        <taxon>eudicotyledons</taxon>
        <taxon>Gunneridae</taxon>
        <taxon>Pentapetalae</taxon>
        <taxon>rosids</taxon>
        <taxon>malvids</taxon>
        <taxon>Sapindales</taxon>
        <taxon>Rutaceae</taxon>
        <taxon>Aurantioideae</taxon>
        <taxon>Citrus</taxon>
    </lineage>
</organism>
<evidence type="ECO:0000313" key="2">
    <source>
        <dbReference type="Proteomes" id="UP001428341"/>
    </source>
</evidence>
<name>A0AAP0M597_9ROSI</name>
<proteinExistence type="predicted"/>
<reference evidence="1 2" key="1">
    <citation type="submission" date="2024-05" db="EMBL/GenBank/DDBJ databases">
        <title>Haplotype-resolved chromosome-level genome assembly of Huyou (Citrus changshanensis).</title>
        <authorList>
            <person name="Miao C."/>
            <person name="Chen W."/>
            <person name="Wu Y."/>
            <person name="Wang L."/>
            <person name="Zhao S."/>
            <person name="Grierson D."/>
            <person name="Xu C."/>
            <person name="Chen K."/>
        </authorList>
    </citation>
    <scope>NUCLEOTIDE SEQUENCE [LARGE SCALE GENOMIC DNA]</scope>
    <source>
        <strain evidence="1">01-14</strain>
        <tissue evidence="1">Leaf</tissue>
    </source>
</reference>
<sequence>MNLLESDLISKPPAGCVGFTKVILKVRISLPLALYIRKLLHSFRLALAQLVPTAWRAIIGMWVVEEAWIFRPVCD</sequence>
<evidence type="ECO:0000313" key="1">
    <source>
        <dbReference type="EMBL" id="KAK9198909.1"/>
    </source>
</evidence>
<dbReference type="EMBL" id="JBCGBO010000005">
    <property type="protein sequence ID" value="KAK9198909.1"/>
    <property type="molecule type" value="Genomic_DNA"/>
</dbReference>